<keyword evidence="3" id="KW-1185">Reference proteome</keyword>
<proteinExistence type="predicted"/>
<sequence>MPKATSLVLEGIVNCKVSPTELDNILDNIQYPNDERLEVLKNAKVAELFFKQKLDDKTDKAESWLKFLCLTPNENPEATKEIQDKFLDVIKKLKVKLADILVTLDNLQIPLVEKINILTSKEVVLKLLGNEDKDIQKCNVQDWIKLLNELAKQMEVLDSGAEAVFSEVIRKFKLTSNDLETMLEKLQIKKSFKKPKTEQGNDPKESEGGKENETTSVEGNGKGDCDDNREENLDDIGKEEQNRHAVEEDHTSGDDDTL</sequence>
<protein>
    <submittedName>
        <fullName evidence="2">Uncharacterized protein</fullName>
    </submittedName>
</protein>
<evidence type="ECO:0000256" key="1">
    <source>
        <dbReference type="SAM" id="MobiDB-lite"/>
    </source>
</evidence>
<feature type="compositionally biased region" description="Basic and acidic residues" evidence="1">
    <location>
        <begin position="235"/>
        <end position="258"/>
    </location>
</feature>
<organism evidence="2 3">
    <name type="scientific">Stichopus japonicus</name>
    <name type="common">Sea cucumber</name>
    <dbReference type="NCBI Taxonomy" id="307972"/>
    <lineage>
        <taxon>Eukaryota</taxon>
        <taxon>Metazoa</taxon>
        <taxon>Echinodermata</taxon>
        <taxon>Eleutherozoa</taxon>
        <taxon>Echinozoa</taxon>
        <taxon>Holothuroidea</taxon>
        <taxon>Aspidochirotacea</taxon>
        <taxon>Aspidochirotida</taxon>
        <taxon>Stichopodidae</taxon>
        <taxon>Apostichopus</taxon>
    </lineage>
</organism>
<dbReference type="EMBL" id="MRZV01000779">
    <property type="protein sequence ID" value="PIK44389.1"/>
    <property type="molecule type" value="Genomic_DNA"/>
</dbReference>
<evidence type="ECO:0000313" key="3">
    <source>
        <dbReference type="Proteomes" id="UP000230750"/>
    </source>
</evidence>
<dbReference type="AlphaFoldDB" id="A0A2G8K8U8"/>
<comment type="caution">
    <text evidence="2">The sequence shown here is derived from an EMBL/GenBank/DDBJ whole genome shotgun (WGS) entry which is preliminary data.</text>
</comment>
<gene>
    <name evidence="2" type="ORF">BSL78_18749</name>
</gene>
<dbReference type="Proteomes" id="UP000230750">
    <property type="component" value="Unassembled WGS sequence"/>
</dbReference>
<evidence type="ECO:0000313" key="2">
    <source>
        <dbReference type="EMBL" id="PIK44389.1"/>
    </source>
</evidence>
<feature type="region of interest" description="Disordered" evidence="1">
    <location>
        <begin position="191"/>
        <end position="258"/>
    </location>
</feature>
<feature type="compositionally biased region" description="Basic and acidic residues" evidence="1">
    <location>
        <begin position="195"/>
        <end position="213"/>
    </location>
</feature>
<accession>A0A2G8K8U8</accession>
<reference evidence="2 3" key="1">
    <citation type="journal article" date="2017" name="PLoS Biol.">
        <title>The sea cucumber genome provides insights into morphological evolution and visceral regeneration.</title>
        <authorList>
            <person name="Zhang X."/>
            <person name="Sun L."/>
            <person name="Yuan J."/>
            <person name="Sun Y."/>
            <person name="Gao Y."/>
            <person name="Zhang L."/>
            <person name="Li S."/>
            <person name="Dai H."/>
            <person name="Hamel J.F."/>
            <person name="Liu C."/>
            <person name="Yu Y."/>
            <person name="Liu S."/>
            <person name="Lin W."/>
            <person name="Guo K."/>
            <person name="Jin S."/>
            <person name="Xu P."/>
            <person name="Storey K.B."/>
            <person name="Huan P."/>
            <person name="Zhang T."/>
            <person name="Zhou Y."/>
            <person name="Zhang J."/>
            <person name="Lin C."/>
            <person name="Li X."/>
            <person name="Xing L."/>
            <person name="Huo D."/>
            <person name="Sun M."/>
            <person name="Wang L."/>
            <person name="Mercier A."/>
            <person name="Li F."/>
            <person name="Yang H."/>
            <person name="Xiang J."/>
        </authorList>
    </citation>
    <scope>NUCLEOTIDE SEQUENCE [LARGE SCALE GENOMIC DNA]</scope>
    <source>
        <strain evidence="2">Shaxun</strain>
        <tissue evidence="2">Muscle</tissue>
    </source>
</reference>
<name>A0A2G8K8U8_STIJA</name>